<comment type="similarity">
    <text evidence="7">Belongs to the binding-protein-dependent transport system permease family.</text>
</comment>
<keyword evidence="6 7" id="KW-0472">Membrane</keyword>
<dbReference type="InterPro" id="IPR035906">
    <property type="entry name" value="MetI-like_sf"/>
</dbReference>
<evidence type="ECO:0000256" key="6">
    <source>
        <dbReference type="ARBA" id="ARBA00023136"/>
    </source>
</evidence>
<evidence type="ECO:0000313" key="10">
    <source>
        <dbReference type="Proteomes" id="UP000199103"/>
    </source>
</evidence>
<name>A0A1H1U3E9_9ACTN</name>
<dbReference type="CDD" id="cd06261">
    <property type="entry name" value="TM_PBP2"/>
    <property type="match status" value="1"/>
</dbReference>
<feature type="transmembrane region" description="Helical" evidence="7">
    <location>
        <begin position="189"/>
        <end position="211"/>
    </location>
</feature>
<accession>A0A1H1U3E9</accession>
<feature type="transmembrane region" description="Helical" evidence="7">
    <location>
        <begin position="245"/>
        <end position="263"/>
    </location>
</feature>
<evidence type="ECO:0000256" key="5">
    <source>
        <dbReference type="ARBA" id="ARBA00022989"/>
    </source>
</evidence>
<dbReference type="GO" id="GO:0055085">
    <property type="term" value="P:transmembrane transport"/>
    <property type="evidence" value="ECO:0007669"/>
    <property type="project" value="InterPro"/>
</dbReference>
<feature type="transmembrane region" description="Helical" evidence="7">
    <location>
        <begin position="25"/>
        <end position="52"/>
    </location>
</feature>
<dbReference type="SUPFAM" id="SSF161098">
    <property type="entry name" value="MetI-like"/>
    <property type="match status" value="1"/>
</dbReference>
<evidence type="ECO:0000256" key="3">
    <source>
        <dbReference type="ARBA" id="ARBA00022475"/>
    </source>
</evidence>
<dbReference type="Proteomes" id="UP000199103">
    <property type="component" value="Chromosome I"/>
</dbReference>
<proteinExistence type="inferred from homology"/>
<dbReference type="PANTHER" id="PTHR30193:SF41">
    <property type="entry name" value="DIACETYLCHITOBIOSE UPTAKE SYSTEM PERMEASE PROTEIN NGCF"/>
    <property type="match status" value="1"/>
</dbReference>
<dbReference type="InterPro" id="IPR051393">
    <property type="entry name" value="ABC_transporter_permease"/>
</dbReference>
<protein>
    <submittedName>
        <fullName evidence="9">Carbohydrate ABC transporter membrane protein 1, CUT1 family</fullName>
    </submittedName>
</protein>
<feature type="transmembrane region" description="Helical" evidence="7">
    <location>
        <begin position="290"/>
        <end position="314"/>
    </location>
</feature>
<dbReference type="AlphaFoldDB" id="A0A1H1U3E9"/>
<dbReference type="Gene3D" id="1.10.3720.10">
    <property type="entry name" value="MetI-like"/>
    <property type="match status" value="1"/>
</dbReference>
<reference evidence="9 10" key="1">
    <citation type="submission" date="2016-10" db="EMBL/GenBank/DDBJ databases">
        <authorList>
            <person name="de Groot N.N."/>
        </authorList>
    </citation>
    <scope>NUCLEOTIDE SEQUENCE [LARGE SCALE GENOMIC DNA]</scope>
    <source>
        <strain evidence="9 10">DSM 21800</strain>
    </source>
</reference>
<feature type="domain" description="ABC transmembrane type-1" evidence="8">
    <location>
        <begin position="86"/>
        <end position="311"/>
    </location>
</feature>
<keyword evidence="5 7" id="KW-1133">Transmembrane helix</keyword>
<evidence type="ECO:0000256" key="7">
    <source>
        <dbReference type="RuleBase" id="RU363032"/>
    </source>
</evidence>
<evidence type="ECO:0000313" key="9">
    <source>
        <dbReference type="EMBL" id="SDS67018.1"/>
    </source>
</evidence>
<evidence type="ECO:0000256" key="2">
    <source>
        <dbReference type="ARBA" id="ARBA00022448"/>
    </source>
</evidence>
<keyword evidence="3" id="KW-1003">Cell membrane</keyword>
<dbReference type="PANTHER" id="PTHR30193">
    <property type="entry name" value="ABC TRANSPORTER PERMEASE PROTEIN"/>
    <property type="match status" value="1"/>
</dbReference>
<dbReference type="STRING" id="630515.SAMN04489812_2625"/>
<feature type="transmembrane region" description="Helical" evidence="7">
    <location>
        <begin position="128"/>
        <end position="152"/>
    </location>
</feature>
<dbReference type="EMBL" id="LT629772">
    <property type="protein sequence ID" value="SDS67018.1"/>
    <property type="molecule type" value="Genomic_DNA"/>
</dbReference>
<evidence type="ECO:0000256" key="1">
    <source>
        <dbReference type="ARBA" id="ARBA00004651"/>
    </source>
</evidence>
<keyword evidence="4 7" id="KW-0812">Transmembrane</keyword>
<dbReference type="PROSITE" id="PS50928">
    <property type="entry name" value="ABC_TM1"/>
    <property type="match status" value="1"/>
</dbReference>
<dbReference type="GO" id="GO:0005886">
    <property type="term" value="C:plasma membrane"/>
    <property type="evidence" value="ECO:0007669"/>
    <property type="project" value="UniProtKB-SubCell"/>
</dbReference>
<organism evidence="9 10">
    <name type="scientific">Microlunatus soli</name>
    <dbReference type="NCBI Taxonomy" id="630515"/>
    <lineage>
        <taxon>Bacteria</taxon>
        <taxon>Bacillati</taxon>
        <taxon>Actinomycetota</taxon>
        <taxon>Actinomycetes</taxon>
        <taxon>Propionibacteriales</taxon>
        <taxon>Propionibacteriaceae</taxon>
        <taxon>Microlunatus</taxon>
    </lineage>
</organism>
<dbReference type="Pfam" id="PF00528">
    <property type="entry name" value="BPD_transp_1"/>
    <property type="match status" value="1"/>
</dbReference>
<sequence length="326" mass="35337">MTAQVQTTSPGSTRRRRRRWTFDKISFLAVFLGVPLAIFLIFVISPFAQAIYYSMTNWSGFSTTMDFVGLDNFKALLTDDLFRKALGNNIILLIVLPILVLGVALILASLVTVAGSSRGQVRGLKYSGIYRVVSFFPYVIPGIVIGLVWAQIYDPSAGLLNGILTGIGLDQFEAYPWIGDSRTAMGATIFAMAWGGIGFYMVLFIAAIRGIEPELFEAMRLDGAGRFKTAIHLTIPMIRDNVQTAYIYLGIGALDGFVFVQALNPAGGPENSTLVMGQVLFRTAFTQGKFGLATAMGVALALVTLAFAALVFIVNRLTGAEKDTAR</sequence>
<dbReference type="InterPro" id="IPR000515">
    <property type="entry name" value="MetI-like"/>
</dbReference>
<feature type="transmembrane region" description="Helical" evidence="7">
    <location>
        <begin position="90"/>
        <end position="116"/>
    </location>
</feature>
<keyword evidence="2 7" id="KW-0813">Transport</keyword>
<evidence type="ECO:0000259" key="8">
    <source>
        <dbReference type="PROSITE" id="PS50928"/>
    </source>
</evidence>
<keyword evidence="10" id="KW-1185">Reference proteome</keyword>
<comment type="subcellular location">
    <subcellularLocation>
        <location evidence="1 7">Cell membrane</location>
        <topology evidence="1 7">Multi-pass membrane protein</topology>
    </subcellularLocation>
</comment>
<evidence type="ECO:0000256" key="4">
    <source>
        <dbReference type="ARBA" id="ARBA00022692"/>
    </source>
</evidence>
<gene>
    <name evidence="9" type="ORF">SAMN04489812_2625</name>
</gene>
<dbReference type="RefSeq" id="WP_091525429.1">
    <property type="nucleotide sequence ID" value="NZ_LT629772.1"/>
</dbReference>